<comment type="function">
    <text evidence="6">Sigma factors are initiation factors that promote the attachment of RNA polymerase to specific initiation sites and are then released.</text>
</comment>
<keyword evidence="11" id="KW-1185">Reference proteome</keyword>
<protein>
    <recommendedName>
        <fullName evidence="6">RNA polymerase sigma factor</fullName>
    </recommendedName>
</protein>
<sequence>MSPLAQTQLAQTPVADSLERRRASARSARRRSRVPEPDEEPDLLGQYLAQIAATPLLGAQDEVRLAQRIEAGVHALEELGQAEAGERDLPPDRRRELEAIAHDGQAAKDHMIRANLRLVVAMAKRHAHRGVPLLDVIQEGNLGLIRAVEKFDHTKGFKFSTYATWWIRQAIERGLAQHARTIRLPMHVVEELQKLAKVERRLQLSLGREPTAQEVAHGSGFAEDRVTWLRRVGRHAVSLDTPVDETGETVVGDLIPDTDVLQAPEVAEYQALAQDLRETIGMLAPREAMILSLRYGLHDGQPRTLEQVARHVGLTRERVRQLEKESLARLRAPETRERLLEWAG</sequence>
<dbReference type="NCBIfam" id="TIGR02937">
    <property type="entry name" value="sigma70-ECF"/>
    <property type="match status" value="1"/>
</dbReference>
<dbReference type="RefSeq" id="WP_165264278.1">
    <property type="nucleotide sequence ID" value="NZ_JAAKZY010000119.1"/>
</dbReference>
<dbReference type="PROSITE" id="PS00715">
    <property type="entry name" value="SIGMA70_1"/>
    <property type="match status" value="1"/>
</dbReference>
<dbReference type="EMBL" id="JAAKZY010000119">
    <property type="protein sequence ID" value="NGO11874.1"/>
    <property type="molecule type" value="Genomic_DNA"/>
</dbReference>
<evidence type="ECO:0000256" key="7">
    <source>
        <dbReference type="SAM" id="MobiDB-lite"/>
    </source>
</evidence>
<feature type="compositionally biased region" description="Polar residues" evidence="7">
    <location>
        <begin position="1"/>
        <end position="11"/>
    </location>
</feature>
<evidence type="ECO:0000256" key="6">
    <source>
        <dbReference type="RuleBase" id="RU362124"/>
    </source>
</evidence>
<dbReference type="Pfam" id="PF04539">
    <property type="entry name" value="Sigma70_r3"/>
    <property type="match status" value="1"/>
</dbReference>
<keyword evidence="2 6" id="KW-0805">Transcription regulation</keyword>
<dbReference type="Pfam" id="PF00140">
    <property type="entry name" value="Sigma70_r1_2"/>
    <property type="match status" value="1"/>
</dbReference>
<dbReference type="InterPro" id="IPR014284">
    <property type="entry name" value="RNA_pol_sigma-70_dom"/>
</dbReference>
<dbReference type="PANTHER" id="PTHR30603">
    <property type="entry name" value="RNA POLYMERASE SIGMA FACTOR RPO"/>
    <property type="match status" value="1"/>
</dbReference>
<dbReference type="SUPFAM" id="SSF88946">
    <property type="entry name" value="Sigma2 domain of RNA polymerase sigma factors"/>
    <property type="match status" value="1"/>
</dbReference>
<evidence type="ECO:0000256" key="5">
    <source>
        <dbReference type="ARBA" id="ARBA00023163"/>
    </source>
</evidence>
<dbReference type="InterPro" id="IPR036388">
    <property type="entry name" value="WH-like_DNA-bd_sf"/>
</dbReference>
<keyword evidence="3 6" id="KW-0731">Sigma factor</keyword>
<feature type="region of interest" description="Disordered" evidence="7">
    <location>
        <begin position="1"/>
        <end position="42"/>
    </location>
</feature>
<dbReference type="SUPFAM" id="SSF88659">
    <property type="entry name" value="Sigma3 and sigma4 domains of RNA polymerase sigma factors"/>
    <property type="match status" value="2"/>
</dbReference>
<dbReference type="InterPro" id="IPR007624">
    <property type="entry name" value="RNA_pol_sigma70_r3"/>
</dbReference>
<dbReference type="AlphaFoldDB" id="A0A6G4VDJ6"/>
<feature type="compositionally biased region" description="Basic residues" evidence="7">
    <location>
        <begin position="23"/>
        <end position="32"/>
    </location>
</feature>
<dbReference type="CDD" id="cd06171">
    <property type="entry name" value="Sigma70_r4"/>
    <property type="match status" value="1"/>
</dbReference>
<comment type="caution">
    <text evidence="10">The sequence shown here is derived from an EMBL/GenBank/DDBJ whole genome shotgun (WGS) entry which is preliminary data.</text>
</comment>
<keyword evidence="5 6" id="KW-0804">Transcription</keyword>
<evidence type="ECO:0000259" key="8">
    <source>
        <dbReference type="PROSITE" id="PS00715"/>
    </source>
</evidence>
<evidence type="ECO:0000259" key="9">
    <source>
        <dbReference type="PROSITE" id="PS00716"/>
    </source>
</evidence>
<evidence type="ECO:0000256" key="4">
    <source>
        <dbReference type="ARBA" id="ARBA00023125"/>
    </source>
</evidence>
<evidence type="ECO:0000256" key="2">
    <source>
        <dbReference type="ARBA" id="ARBA00023015"/>
    </source>
</evidence>
<dbReference type="PRINTS" id="PR00046">
    <property type="entry name" value="SIGMA70FCT"/>
</dbReference>
<dbReference type="InterPro" id="IPR050239">
    <property type="entry name" value="Sigma-70_RNA_pol_init_factors"/>
</dbReference>
<dbReference type="InterPro" id="IPR007630">
    <property type="entry name" value="RNA_pol_sigma70_r4"/>
</dbReference>
<feature type="domain" description="RNA polymerase sigma-70" evidence="9">
    <location>
        <begin position="304"/>
        <end position="330"/>
    </location>
</feature>
<dbReference type="Pfam" id="PF04542">
    <property type="entry name" value="Sigma70_r2"/>
    <property type="match status" value="1"/>
</dbReference>
<dbReference type="InterPro" id="IPR013324">
    <property type="entry name" value="RNA_pol_sigma_r3/r4-like"/>
</dbReference>
<evidence type="ECO:0000256" key="1">
    <source>
        <dbReference type="ARBA" id="ARBA00007788"/>
    </source>
</evidence>
<gene>
    <name evidence="10" type="ORF">G5C60_30800</name>
</gene>
<dbReference type="Proteomes" id="UP000472335">
    <property type="component" value="Unassembled WGS sequence"/>
</dbReference>
<evidence type="ECO:0000313" key="10">
    <source>
        <dbReference type="EMBL" id="NGO11874.1"/>
    </source>
</evidence>
<keyword evidence="4 6" id="KW-0238">DNA-binding</keyword>
<dbReference type="InterPro" id="IPR000943">
    <property type="entry name" value="RNA_pol_sigma70"/>
</dbReference>
<dbReference type="InterPro" id="IPR007627">
    <property type="entry name" value="RNA_pol_sigma70_r2"/>
</dbReference>
<feature type="domain" description="RNA polymerase sigma-70" evidence="8">
    <location>
        <begin position="135"/>
        <end position="148"/>
    </location>
</feature>
<dbReference type="InterPro" id="IPR009042">
    <property type="entry name" value="RNA_pol_sigma70_r1_2"/>
</dbReference>
<dbReference type="GO" id="GO:0003677">
    <property type="term" value="F:DNA binding"/>
    <property type="evidence" value="ECO:0007669"/>
    <property type="project" value="UniProtKB-KW"/>
</dbReference>
<name>A0A6G4VDJ6_9ACTN</name>
<dbReference type="GO" id="GO:0016987">
    <property type="term" value="F:sigma factor activity"/>
    <property type="evidence" value="ECO:0007669"/>
    <property type="project" value="UniProtKB-KW"/>
</dbReference>
<accession>A0A6G4VDJ6</accession>
<dbReference type="InterPro" id="IPR013325">
    <property type="entry name" value="RNA_pol_sigma_r2"/>
</dbReference>
<comment type="similarity">
    <text evidence="1 6">Belongs to the sigma-70 factor family.</text>
</comment>
<dbReference type="PANTHER" id="PTHR30603:SF60">
    <property type="entry name" value="RNA POLYMERASE SIGMA FACTOR RPOD"/>
    <property type="match status" value="1"/>
</dbReference>
<dbReference type="FunFam" id="1.10.601.10:FF:000001">
    <property type="entry name" value="RNA polymerase sigma factor SigA"/>
    <property type="match status" value="1"/>
</dbReference>
<dbReference type="PROSITE" id="PS00716">
    <property type="entry name" value="SIGMA70_2"/>
    <property type="match status" value="1"/>
</dbReference>
<evidence type="ECO:0000256" key="3">
    <source>
        <dbReference type="ARBA" id="ARBA00023082"/>
    </source>
</evidence>
<dbReference type="GO" id="GO:0006352">
    <property type="term" value="P:DNA-templated transcription initiation"/>
    <property type="evidence" value="ECO:0007669"/>
    <property type="project" value="InterPro"/>
</dbReference>
<reference evidence="10 11" key="1">
    <citation type="submission" date="2020-02" db="EMBL/GenBank/DDBJ databases">
        <title>Whole-genome analyses of novel actinobacteria.</title>
        <authorList>
            <person name="Sahin N."/>
            <person name="Gencbay T."/>
        </authorList>
    </citation>
    <scope>NUCLEOTIDE SEQUENCE [LARGE SCALE GENOMIC DNA]</scope>
    <source>
        <strain evidence="10 11">HC44</strain>
    </source>
</reference>
<organism evidence="10 11">
    <name type="scientific">Streptomyces scabichelini</name>
    <dbReference type="NCBI Taxonomy" id="2711217"/>
    <lineage>
        <taxon>Bacteria</taxon>
        <taxon>Bacillati</taxon>
        <taxon>Actinomycetota</taxon>
        <taxon>Actinomycetes</taxon>
        <taxon>Kitasatosporales</taxon>
        <taxon>Streptomycetaceae</taxon>
        <taxon>Streptomyces</taxon>
    </lineage>
</organism>
<evidence type="ECO:0000313" key="11">
    <source>
        <dbReference type="Proteomes" id="UP000472335"/>
    </source>
</evidence>
<dbReference type="Gene3D" id="1.10.10.10">
    <property type="entry name" value="Winged helix-like DNA-binding domain superfamily/Winged helix DNA-binding domain"/>
    <property type="match status" value="2"/>
</dbReference>
<dbReference type="Gene3D" id="1.10.601.10">
    <property type="entry name" value="RNA Polymerase Primary Sigma Factor"/>
    <property type="match status" value="1"/>
</dbReference>
<proteinExistence type="inferred from homology"/>
<dbReference type="Pfam" id="PF04545">
    <property type="entry name" value="Sigma70_r4"/>
    <property type="match status" value="1"/>
</dbReference>